<gene>
    <name evidence="1" type="ORF">SARC_05356</name>
</gene>
<dbReference type="RefSeq" id="XP_014156265.1">
    <property type="nucleotide sequence ID" value="XM_014300790.1"/>
</dbReference>
<evidence type="ECO:0000313" key="2">
    <source>
        <dbReference type="Proteomes" id="UP000054560"/>
    </source>
</evidence>
<sequence>MGIHAKHCPEFSDDRTLSKWIHENATLPDGTTVRPITTDTAAFAKIKDNSECKQCKVCKAYFIAVGHHAKKSTGFGEDQLQFIWYNKAAVPETSSPIPTPTHVPVPETPWPIPTPTNVSACACPENILAGTYAYACACTSPENSFANTYTYADACPGNFFANTYAACVCTHGIAHTNNTFCTHTTTSKTHRTIHQIYTQAKTSTYETMYS</sequence>
<dbReference type="AlphaFoldDB" id="A0A0L0G2E4"/>
<name>A0A0L0G2E4_9EUKA</name>
<evidence type="ECO:0000313" key="1">
    <source>
        <dbReference type="EMBL" id="KNC82363.1"/>
    </source>
</evidence>
<organism evidence="1 2">
    <name type="scientific">Sphaeroforma arctica JP610</name>
    <dbReference type="NCBI Taxonomy" id="667725"/>
    <lineage>
        <taxon>Eukaryota</taxon>
        <taxon>Ichthyosporea</taxon>
        <taxon>Ichthyophonida</taxon>
        <taxon>Sphaeroforma</taxon>
    </lineage>
</organism>
<dbReference type="GeneID" id="25905860"/>
<reference evidence="1 2" key="1">
    <citation type="submission" date="2011-02" db="EMBL/GenBank/DDBJ databases">
        <title>The Genome Sequence of Sphaeroforma arctica JP610.</title>
        <authorList>
            <consortium name="The Broad Institute Genome Sequencing Platform"/>
            <person name="Russ C."/>
            <person name="Cuomo C."/>
            <person name="Young S.K."/>
            <person name="Zeng Q."/>
            <person name="Gargeya S."/>
            <person name="Alvarado L."/>
            <person name="Berlin A."/>
            <person name="Chapman S.B."/>
            <person name="Chen Z."/>
            <person name="Freedman E."/>
            <person name="Gellesch M."/>
            <person name="Goldberg J."/>
            <person name="Griggs A."/>
            <person name="Gujja S."/>
            <person name="Heilman E."/>
            <person name="Heiman D."/>
            <person name="Howarth C."/>
            <person name="Mehta T."/>
            <person name="Neiman D."/>
            <person name="Pearson M."/>
            <person name="Roberts A."/>
            <person name="Saif S."/>
            <person name="Shea T."/>
            <person name="Shenoy N."/>
            <person name="Sisk P."/>
            <person name="Stolte C."/>
            <person name="Sykes S."/>
            <person name="White J."/>
            <person name="Yandava C."/>
            <person name="Burger G."/>
            <person name="Gray M.W."/>
            <person name="Holland P.W.H."/>
            <person name="King N."/>
            <person name="Lang F.B.F."/>
            <person name="Roger A.J."/>
            <person name="Ruiz-Trillo I."/>
            <person name="Haas B."/>
            <person name="Nusbaum C."/>
            <person name="Birren B."/>
        </authorList>
    </citation>
    <scope>NUCLEOTIDE SEQUENCE [LARGE SCALE GENOMIC DNA]</scope>
    <source>
        <strain evidence="1 2">JP610</strain>
    </source>
</reference>
<protein>
    <submittedName>
        <fullName evidence="1">Uncharacterized protein</fullName>
    </submittedName>
</protein>
<dbReference type="EMBL" id="KQ241934">
    <property type="protein sequence ID" value="KNC82363.1"/>
    <property type="molecule type" value="Genomic_DNA"/>
</dbReference>
<accession>A0A0L0G2E4</accession>
<proteinExistence type="predicted"/>
<dbReference type="Proteomes" id="UP000054560">
    <property type="component" value="Unassembled WGS sequence"/>
</dbReference>
<keyword evidence="2" id="KW-1185">Reference proteome</keyword>